<dbReference type="AlphaFoldDB" id="A0A810KWI2"/>
<protein>
    <submittedName>
        <fullName evidence="3">Lipase</fullName>
    </submittedName>
</protein>
<feature type="domain" description="BD-FAE-like" evidence="2">
    <location>
        <begin position="39"/>
        <end position="222"/>
    </location>
</feature>
<dbReference type="SUPFAM" id="SSF53474">
    <property type="entry name" value="alpha/beta-Hydrolases"/>
    <property type="match status" value="1"/>
</dbReference>
<gene>
    <name evidence="3" type="ORF">Asera_13650</name>
</gene>
<evidence type="ECO:0000313" key="4">
    <source>
        <dbReference type="Proteomes" id="UP000680750"/>
    </source>
</evidence>
<reference evidence="3" key="1">
    <citation type="submission" date="2020-08" db="EMBL/GenBank/DDBJ databases">
        <title>Whole genome shotgun sequence of Actinocatenispora sera NBRC 101916.</title>
        <authorList>
            <person name="Komaki H."/>
            <person name="Tamura T."/>
        </authorList>
    </citation>
    <scope>NUCLEOTIDE SEQUENCE</scope>
    <source>
        <strain evidence="3">NBRC 101916</strain>
    </source>
</reference>
<dbReference type="GO" id="GO:0016787">
    <property type="term" value="F:hydrolase activity"/>
    <property type="evidence" value="ECO:0007669"/>
    <property type="project" value="UniProtKB-KW"/>
</dbReference>
<accession>A0A810KWI2</accession>
<keyword evidence="4" id="KW-1185">Reference proteome</keyword>
<evidence type="ECO:0000259" key="2">
    <source>
        <dbReference type="Pfam" id="PF20434"/>
    </source>
</evidence>
<dbReference type="Pfam" id="PF20434">
    <property type="entry name" value="BD-FAE"/>
    <property type="match status" value="1"/>
</dbReference>
<organism evidence="3 4">
    <name type="scientific">Actinocatenispora sera</name>
    <dbReference type="NCBI Taxonomy" id="390989"/>
    <lineage>
        <taxon>Bacteria</taxon>
        <taxon>Bacillati</taxon>
        <taxon>Actinomycetota</taxon>
        <taxon>Actinomycetes</taxon>
        <taxon>Micromonosporales</taxon>
        <taxon>Micromonosporaceae</taxon>
        <taxon>Actinocatenispora</taxon>
    </lineage>
</organism>
<dbReference type="Gene3D" id="3.40.50.1820">
    <property type="entry name" value="alpha/beta hydrolase"/>
    <property type="match status" value="1"/>
</dbReference>
<dbReference type="PANTHER" id="PTHR48081">
    <property type="entry name" value="AB HYDROLASE SUPERFAMILY PROTEIN C4A8.06C"/>
    <property type="match status" value="1"/>
</dbReference>
<dbReference type="PANTHER" id="PTHR48081:SF33">
    <property type="entry name" value="KYNURENINE FORMAMIDASE"/>
    <property type="match status" value="1"/>
</dbReference>
<dbReference type="KEGG" id="aser:Asera_13650"/>
<dbReference type="RefSeq" id="WP_030445485.1">
    <property type="nucleotide sequence ID" value="NZ_AP023354.1"/>
</dbReference>
<proteinExistence type="predicted"/>
<dbReference type="InterPro" id="IPR029058">
    <property type="entry name" value="AB_hydrolase_fold"/>
</dbReference>
<dbReference type="InterPro" id="IPR049492">
    <property type="entry name" value="BD-FAE-like_dom"/>
</dbReference>
<dbReference type="OrthoDB" id="255603at2"/>
<name>A0A810KWI2_9ACTN</name>
<dbReference type="InterPro" id="IPR050300">
    <property type="entry name" value="GDXG_lipolytic_enzyme"/>
</dbReference>
<dbReference type="EMBL" id="AP023354">
    <property type="protein sequence ID" value="BCJ27257.1"/>
    <property type="molecule type" value="Genomic_DNA"/>
</dbReference>
<sequence>MAEQRDILSRPGPQPDVTMRYGELPDQVVDGWLPARGAGQLVLVLHGGYWRHDVDRGYLASLAADFARRGYAVACPEYRRTGDGGGWPATFTDVAAALDATPALLAAAAPGRVEPGPAVYAGHSAGGHLALWGALRHRLPPGAPGRRDTAPPVRGVLGLAPVCDLAETYRRGLDLGAAGALMGGGPGKHPDRYAAADPAALPAPEVPTVLLQGPSDGRVPIVLTRDYAGRHGLRLIELDGADHFAVVDPAAPAWPRVLTALTSLARPGNDRPASRTETPA</sequence>
<evidence type="ECO:0000313" key="3">
    <source>
        <dbReference type="EMBL" id="BCJ27257.1"/>
    </source>
</evidence>
<dbReference type="Proteomes" id="UP000680750">
    <property type="component" value="Chromosome"/>
</dbReference>
<evidence type="ECO:0000256" key="1">
    <source>
        <dbReference type="ARBA" id="ARBA00022801"/>
    </source>
</evidence>
<keyword evidence="1" id="KW-0378">Hydrolase</keyword>